<gene>
    <name evidence="1" type="ORF">F4Y42_00750</name>
</gene>
<dbReference type="EMBL" id="VXRG01000007">
    <property type="protein sequence ID" value="MXY91959.1"/>
    <property type="molecule type" value="Genomic_DNA"/>
</dbReference>
<reference evidence="1" key="1">
    <citation type="submission" date="2019-09" db="EMBL/GenBank/DDBJ databases">
        <title>Characterisation of the sponge microbiome using genome-centric metagenomics.</title>
        <authorList>
            <person name="Engelberts J.P."/>
            <person name="Robbins S.J."/>
            <person name="De Goeij J.M."/>
            <person name="Aranda M."/>
            <person name="Bell S.C."/>
            <person name="Webster N.S."/>
        </authorList>
    </citation>
    <scope>NUCLEOTIDE SEQUENCE</scope>
    <source>
        <strain evidence="1">SB0664_bin_27</strain>
    </source>
</reference>
<sequence>MKPSKELPNQNLFFEIADPLKSRPFRLRSRLPAESLPDLKQLAAHSQGMKEVSAPIQFDAVQGKNIDDFLWTQLVRPACVLSRVVRLLEENGIDGWSTYPVKVYDPDGFIVPDYHGFEVSGPAYKADYDRSNVIEKPPPVPKGKSYQIYRGLYFDESQWDGSDMFWVEGVHVVTERTYRLFRTHKVGNVRFTPLAERETRVRHVQRD</sequence>
<name>A0A6B0YPS1_9CHLR</name>
<dbReference type="AlphaFoldDB" id="A0A6B0YPS1"/>
<proteinExistence type="predicted"/>
<comment type="caution">
    <text evidence="1">The sequence shown here is derived from an EMBL/GenBank/DDBJ whole genome shotgun (WGS) entry which is preliminary data.</text>
</comment>
<organism evidence="1">
    <name type="scientific">Caldilineaceae bacterium SB0664_bin_27</name>
    <dbReference type="NCBI Taxonomy" id="2605260"/>
    <lineage>
        <taxon>Bacteria</taxon>
        <taxon>Bacillati</taxon>
        <taxon>Chloroflexota</taxon>
        <taxon>Caldilineae</taxon>
        <taxon>Caldilineales</taxon>
        <taxon>Caldilineaceae</taxon>
    </lineage>
</organism>
<protein>
    <submittedName>
        <fullName evidence="1">Uncharacterized protein</fullName>
    </submittedName>
</protein>
<accession>A0A6B0YPS1</accession>
<evidence type="ECO:0000313" key="1">
    <source>
        <dbReference type="EMBL" id="MXY91959.1"/>
    </source>
</evidence>